<dbReference type="Proteomes" id="UP000005408">
    <property type="component" value="Unassembled WGS sequence"/>
</dbReference>
<dbReference type="SUPFAM" id="SSF51735">
    <property type="entry name" value="NAD(P)-binding Rossmann-fold domains"/>
    <property type="match status" value="1"/>
</dbReference>
<keyword evidence="5" id="KW-1185">Reference proteome</keyword>
<dbReference type="Gene3D" id="3.40.50.720">
    <property type="entry name" value="NAD(P)-binding Rossmann-like Domain"/>
    <property type="match status" value="1"/>
</dbReference>
<sequence length="420" mass="46584">MMATERYDIVIFGASGFTGQFVVEEVARVAPTERLTWAVSGRSMEKIQKVLSKASKRTGNDLESTPIIIADTSSDESLLQMAKQAKLVLNCVGPYRFYGEQVVRACVEGGAHHLDISGEPAYIEKMQLKYNGEAEKSGVFVISACGFDSIPAESGILHAKQKFQGEINTVESYLELHAGPHGMAVNNGTLESAIYGFLNEGELKSIRKSLFPEPLPPPKYKIAKRGMLFKNEVNKKWTAPFLGSDKSVVYRSQRYNFSQRKEKAIQYQPYVCYDSILTVFGLLWFGLLFGIMTKFSFTRKLLLRYSSFFTAGLFKPEGPSLKQIETCSFSMTFVSKGWKSLPEGEPQSPPDTVKITKVTGPEVGYVTTPICMVQAAVVVLKEKEKLPGKGGVLAPGSAFQDTTLLQRLSEHNIKFQEVDK</sequence>
<evidence type="ECO:0000313" key="5">
    <source>
        <dbReference type="Proteomes" id="UP000005408"/>
    </source>
</evidence>
<organism evidence="4 5">
    <name type="scientific">Magallana gigas</name>
    <name type="common">Pacific oyster</name>
    <name type="synonym">Crassostrea gigas</name>
    <dbReference type="NCBI Taxonomy" id="29159"/>
    <lineage>
        <taxon>Eukaryota</taxon>
        <taxon>Metazoa</taxon>
        <taxon>Spiralia</taxon>
        <taxon>Lophotrochozoa</taxon>
        <taxon>Mollusca</taxon>
        <taxon>Bivalvia</taxon>
        <taxon>Autobranchia</taxon>
        <taxon>Pteriomorphia</taxon>
        <taxon>Ostreida</taxon>
        <taxon>Ostreoidea</taxon>
        <taxon>Ostreidae</taxon>
        <taxon>Magallana</taxon>
    </lineage>
</organism>
<dbReference type="KEGG" id="crg:105329334"/>
<evidence type="ECO:0000313" key="4">
    <source>
        <dbReference type="EnsemblMetazoa" id="G13653.21:cds"/>
    </source>
</evidence>
<keyword evidence="2" id="KW-1133">Transmembrane helix</keyword>
<dbReference type="GO" id="GO:0009247">
    <property type="term" value="P:glycolipid biosynthetic process"/>
    <property type="evidence" value="ECO:0007669"/>
    <property type="project" value="TreeGrafter"/>
</dbReference>
<dbReference type="GO" id="GO:0005811">
    <property type="term" value="C:lipid droplet"/>
    <property type="evidence" value="ECO:0007669"/>
    <property type="project" value="TreeGrafter"/>
</dbReference>
<protein>
    <recommendedName>
        <fullName evidence="3">Saccharopine dehydrogenase NADP binding domain-containing protein</fullName>
    </recommendedName>
</protein>
<name>A0A8W8IFC2_MAGGI</name>
<dbReference type="OrthoDB" id="10268090at2759"/>
<dbReference type="InterPro" id="IPR005097">
    <property type="entry name" value="Sacchrp_dh_NADP-bd"/>
</dbReference>
<dbReference type="Pfam" id="PF03435">
    <property type="entry name" value="Sacchrp_dh_NADP"/>
    <property type="match status" value="1"/>
</dbReference>
<dbReference type="PANTHER" id="PTHR12286:SF5">
    <property type="entry name" value="SACCHAROPINE DEHYDROGENASE-LIKE OXIDOREDUCTASE"/>
    <property type="match status" value="1"/>
</dbReference>
<evidence type="ECO:0000259" key="3">
    <source>
        <dbReference type="Pfam" id="PF03435"/>
    </source>
</evidence>
<comment type="similarity">
    <text evidence="1">Belongs to the saccharopine dehydrogenase family.</text>
</comment>
<proteinExistence type="inferred from homology"/>
<keyword evidence="2" id="KW-0812">Transmembrane</keyword>
<dbReference type="InterPro" id="IPR051276">
    <property type="entry name" value="Saccharopine_DH-like_oxidrdct"/>
</dbReference>
<dbReference type="EnsemblMetazoa" id="G13653.21">
    <property type="protein sequence ID" value="G13653.21:cds"/>
    <property type="gene ID" value="G13653"/>
</dbReference>
<dbReference type="GO" id="GO:0005739">
    <property type="term" value="C:mitochondrion"/>
    <property type="evidence" value="ECO:0007669"/>
    <property type="project" value="TreeGrafter"/>
</dbReference>
<feature type="transmembrane region" description="Helical" evidence="2">
    <location>
        <begin position="276"/>
        <end position="297"/>
    </location>
</feature>
<feature type="domain" description="Saccharopine dehydrogenase NADP binding" evidence="3">
    <location>
        <begin position="9"/>
        <end position="142"/>
    </location>
</feature>
<dbReference type="PANTHER" id="PTHR12286">
    <property type="entry name" value="SACCHAROPINE DEHYDROGENASE-LIKE OXIDOREDUCTASE"/>
    <property type="match status" value="1"/>
</dbReference>
<dbReference type="InterPro" id="IPR036291">
    <property type="entry name" value="NAD(P)-bd_dom_sf"/>
</dbReference>
<evidence type="ECO:0000256" key="1">
    <source>
        <dbReference type="ARBA" id="ARBA00038048"/>
    </source>
</evidence>
<keyword evidence="2" id="KW-0472">Membrane</keyword>
<evidence type="ECO:0000256" key="2">
    <source>
        <dbReference type="SAM" id="Phobius"/>
    </source>
</evidence>
<reference evidence="4" key="1">
    <citation type="submission" date="2022-08" db="UniProtKB">
        <authorList>
            <consortium name="EnsemblMetazoa"/>
        </authorList>
    </citation>
    <scope>IDENTIFICATION</scope>
    <source>
        <strain evidence="4">05x7-T-G4-1.051#20</strain>
    </source>
</reference>
<accession>A0A8W8IFC2</accession>
<dbReference type="FunFam" id="3.40.50.720:FF:000178">
    <property type="entry name" value="Saccharopine dehydrogenase-like oxidoreductase"/>
    <property type="match status" value="1"/>
</dbReference>
<dbReference type="GO" id="GO:0005886">
    <property type="term" value="C:plasma membrane"/>
    <property type="evidence" value="ECO:0007669"/>
    <property type="project" value="TreeGrafter"/>
</dbReference>
<dbReference type="OMA" id="KRPVQMH"/>
<dbReference type="AlphaFoldDB" id="A0A8W8IFC2"/>
<dbReference type="GeneID" id="105329334"/>